<protein>
    <submittedName>
        <fullName evidence="2">Uncharacterized protein</fullName>
    </submittedName>
</protein>
<reference evidence="2 3" key="1">
    <citation type="submission" date="2015-10" db="EMBL/GenBank/DDBJ databases">
        <title>Draft genome sequence of Streptomyces canus DSM 40017, type strain for the species Streptomyces canus.</title>
        <authorList>
            <person name="Ruckert C."/>
            <person name="Winkler A."/>
            <person name="Kalinowski J."/>
            <person name="Kampfer P."/>
            <person name="Glaeser S."/>
        </authorList>
    </citation>
    <scope>NUCLEOTIDE SEQUENCE [LARGE SCALE GENOMIC DNA]</scope>
    <source>
        <strain evidence="2 3">DSM 40017</strain>
    </source>
</reference>
<name>A0A101RX19_9ACTN</name>
<evidence type="ECO:0000256" key="1">
    <source>
        <dbReference type="SAM" id="MobiDB-lite"/>
    </source>
</evidence>
<dbReference type="AlphaFoldDB" id="A0A101RX19"/>
<accession>A0A101RX19</accession>
<comment type="caution">
    <text evidence="2">The sequence shown here is derived from an EMBL/GenBank/DDBJ whole genome shotgun (WGS) entry which is preliminary data.</text>
</comment>
<organism evidence="2 3">
    <name type="scientific">Streptomyces canus</name>
    <dbReference type="NCBI Taxonomy" id="58343"/>
    <lineage>
        <taxon>Bacteria</taxon>
        <taxon>Bacillati</taxon>
        <taxon>Actinomycetota</taxon>
        <taxon>Actinomycetes</taxon>
        <taxon>Kitasatosporales</taxon>
        <taxon>Streptomycetaceae</taxon>
        <taxon>Streptomyces</taxon>
        <taxon>Streptomyces aurantiacus group</taxon>
    </lineage>
</organism>
<gene>
    <name evidence="2" type="ORF">AQJ46_31450</name>
</gene>
<evidence type="ECO:0000313" key="2">
    <source>
        <dbReference type="EMBL" id="KUN63306.1"/>
    </source>
</evidence>
<proteinExistence type="predicted"/>
<dbReference type="STRING" id="58343.AQJ46_31450"/>
<dbReference type="RefSeq" id="WP_059208777.1">
    <property type="nucleotide sequence ID" value="NZ_KQ948666.1"/>
</dbReference>
<dbReference type="Proteomes" id="UP000053669">
    <property type="component" value="Unassembled WGS sequence"/>
</dbReference>
<dbReference type="EMBL" id="LMWU01000035">
    <property type="protein sequence ID" value="KUN63306.1"/>
    <property type="molecule type" value="Genomic_DNA"/>
</dbReference>
<sequence>MTTAWQEEPARERIISAAPGAEEYRQIHLAEHNPDEINVFAAPCSTPAHRTRLAGRTEQAGQRVPASRSICAAETGRRG</sequence>
<feature type="region of interest" description="Disordered" evidence="1">
    <location>
        <begin position="55"/>
        <end position="79"/>
    </location>
</feature>
<evidence type="ECO:0000313" key="3">
    <source>
        <dbReference type="Proteomes" id="UP000053669"/>
    </source>
</evidence>